<proteinExistence type="predicted"/>
<comment type="caution">
    <text evidence="1">The sequence shown here is derived from an EMBL/GenBank/DDBJ whole genome shotgun (WGS) entry which is preliminary data.</text>
</comment>
<evidence type="ECO:0000313" key="1">
    <source>
        <dbReference type="EMBL" id="OGM83918.1"/>
    </source>
</evidence>
<dbReference type="AlphaFoldDB" id="A0A1F8D7I5"/>
<accession>A0A1F8D7I5</accession>
<dbReference type="Gene3D" id="2.60.120.10">
    <property type="entry name" value="Jelly Rolls"/>
    <property type="match status" value="1"/>
</dbReference>
<reference evidence="1 2" key="1">
    <citation type="journal article" date="2016" name="Nat. Commun.">
        <title>Thousands of microbial genomes shed light on interconnected biogeochemical processes in an aquifer system.</title>
        <authorList>
            <person name="Anantharaman K."/>
            <person name="Brown C.T."/>
            <person name="Hug L.A."/>
            <person name="Sharon I."/>
            <person name="Castelle C.J."/>
            <person name="Probst A.J."/>
            <person name="Thomas B.C."/>
            <person name="Singh A."/>
            <person name="Wilkins M.J."/>
            <person name="Karaoz U."/>
            <person name="Brodie E.L."/>
            <person name="Williams K.H."/>
            <person name="Hubbard S.S."/>
            <person name="Banfield J.F."/>
        </authorList>
    </citation>
    <scope>NUCLEOTIDE SEQUENCE [LARGE SCALE GENOMIC DNA]</scope>
</reference>
<dbReference type="Pfam" id="PF00908">
    <property type="entry name" value="dTDP_sugar_isom"/>
    <property type="match status" value="1"/>
</dbReference>
<dbReference type="Proteomes" id="UP000178330">
    <property type="component" value="Unassembled WGS sequence"/>
</dbReference>
<dbReference type="EMBL" id="MGIC01000016">
    <property type="protein sequence ID" value="OGM83918.1"/>
    <property type="molecule type" value="Genomic_DNA"/>
</dbReference>
<protein>
    <submittedName>
        <fullName evidence="1">Sugar epimerase</fullName>
    </submittedName>
</protein>
<evidence type="ECO:0000313" key="2">
    <source>
        <dbReference type="Proteomes" id="UP000178330"/>
    </source>
</evidence>
<dbReference type="InterPro" id="IPR000888">
    <property type="entry name" value="RmlC-like"/>
</dbReference>
<sequence>MFNSHKLVDESGKPKIIDGGISIDDRGQVTFVNDFGFKDVKRFYMVSNHAAGFVRAWHAHKKEAKYVLVTAGAVLFGLVPINNWKKPAKRAKVERYVLSSKSPKLLYIPPGYANGYMSLTDDAQLIFYSTSTLTDSEGDDFRYPSRYWDIWKVEER</sequence>
<gene>
    <name evidence="1" type="ORF">A2376_02050</name>
</gene>
<dbReference type="InterPro" id="IPR014710">
    <property type="entry name" value="RmlC-like_jellyroll"/>
</dbReference>
<dbReference type="SUPFAM" id="SSF51182">
    <property type="entry name" value="RmlC-like cupins"/>
    <property type="match status" value="1"/>
</dbReference>
<organism evidence="1 2">
    <name type="scientific">Candidatus Woesebacteria bacterium RIFOXYB1_FULL_47_31</name>
    <dbReference type="NCBI Taxonomy" id="1802542"/>
    <lineage>
        <taxon>Bacteria</taxon>
        <taxon>Candidatus Woeseibacteriota</taxon>
    </lineage>
</organism>
<dbReference type="InterPro" id="IPR011051">
    <property type="entry name" value="RmlC_Cupin_sf"/>
</dbReference>
<name>A0A1F8D7I5_9BACT</name>
<dbReference type="GO" id="GO:0008830">
    <property type="term" value="F:dTDP-4-dehydrorhamnose 3,5-epimerase activity"/>
    <property type="evidence" value="ECO:0007669"/>
    <property type="project" value="InterPro"/>
</dbReference>